<dbReference type="Gramene" id="Psat07G0373300-T1">
    <property type="protein sequence ID" value="KAI5387746.1"/>
    <property type="gene ID" value="KIW84_073733"/>
</dbReference>
<organism evidence="1 2">
    <name type="scientific">Pisum sativum</name>
    <name type="common">Garden pea</name>
    <name type="synonym">Lathyrus oleraceus</name>
    <dbReference type="NCBI Taxonomy" id="3888"/>
    <lineage>
        <taxon>Eukaryota</taxon>
        <taxon>Viridiplantae</taxon>
        <taxon>Streptophyta</taxon>
        <taxon>Embryophyta</taxon>
        <taxon>Tracheophyta</taxon>
        <taxon>Spermatophyta</taxon>
        <taxon>Magnoliopsida</taxon>
        <taxon>eudicotyledons</taxon>
        <taxon>Gunneridae</taxon>
        <taxon>Pentapetalae</taxon>
        <taxon>rosids</taxon>
        <taxon>fabids</taxon>
        <taxon>Fabales</taxon>
        <taxon>Fabaceae</taxon>
        <taxon>Papilionoideae</taxon>
        <taxon>50 kb inversion clade</taxon>
        <taxon>NPAAA clade</taxon>
        <taxon>Hologalegina</taxon>
        <taxon>IRL clade</taxon>
        <taxon>Fabeae</taxon>
        <taxon>Lathyrus</taxon>
    </lineage>
</organism>
<sequence>MVALWKEHVDTFTWSCQDMPGSDTDVVVPRAIMERRLSSKEAERQCLYQRAMQSPKTEEGHLADRGKSFDRLRQFKLRLNSSECTIRVRSGCSPTETVCAGSYHFVDFKMDLIKYISEKPALTGQVAKEQKNVD</sequence>
<keyword evidence="2" id="KW-1185">Reference proteome</keyword>
<protein>
    <submittedName>
        <fullName evidence="1">Uncharacterized protein</fullName>
    </submittedName>
</protein>
<proteinExistence type="predicted"/>
<dbReference type="Proteomes" id="UP001058974">
    <property type="component" value="Chromosome 7"/>
</dbReference>
<evidence type="ECO:0000313" key="1">
    <source>
        <dbReference type="EMBL" id="KAI5387746.1"/>
    </source>
</evidence>
<gene>
    <name evidence="1" type="ORF">KIW84_073733</name>
</gene>
<reference evidence="1 2" key="1">
    <citation type="journal article" date="2022" name="Nat. Genet.">
        <title>Improved pea reference genome and pan-genome highlight genomic features and evolutionary characteristics.</title>
        <authorList>
            <person name="Yang T."/>
            <person name="Liu R."/>
            <person name="Luo Y."/>
            <person name="Hu S."/>
            <person name="Wang D."/>
            <person name="Wang C."/>
            <person name="Pandey M.K."/>
            <person name="Ge S."/>
            <person name="Xu Q."/>
            <person name="Li N."/>
            <person name="Li G."/>
            <person name="Huang Y."/>
            <person name="Saxena R.K."/>
            <person name="Ji Y."/>
            <person name="Li M."/>
            <person name="Yan X."/>
            <person name="He Y."/>
            <person name="Liu Y."/>
            <person name="Wang X."/>
            <person name="Xiang C."/>
            <person name="Varshney R.K."/>
            <person name="Ding H."/>
            <person name="Gao S."/>
            <person name="Zong X."/>
        </authorList>
    </citation>
    <scope>NUCLEOTIDE SEQUENCE [LARGE SCALE GENOMIC DNA]</scope>
    <source>
        <strain evidence="1 2">cv. Zhongwan 6</strain>
    </source>
</reference>
<dbReference type="AlphaFoldDB" id="A0A9D4VQA9"/>
<comment type="caution">
    <text evidence="1">The sequence shown here is derived from an EMBL/GenBank/DDBJ whole genome shotgun (WGS) entry which is preliminary data.</text>
</comment>
<dbReference type="EMBL" id="JAMSHJ010000007">
    <property type="protein sequence ID" value="KAI5387746.1"/>
    <property type="molecule type" value="Genomic_DNA"/>
</dbReference>
<accession>A0A9D4VQA9</accession>
<evidence type="ECO:0000313" key="2">
    <source>
        <dbReference type="Proteomes" id="UP001058974"/>
    </source>
</evidence>
<name>A0A9D4VQA9_PEA</name>